<proteinExistence type="predicted"/>
<evidence type="ECO:0000313" key="1">
    <source>
        <dbReference type="EMBL" id="SDN76085.1"/>
    </source>
</evidence>
<keyword evidence="2" id="KW-1185">Reference proteome</keyword>
<dbReference type="STRING" id="1196353.SAMN05444921_13824"/>
<accession>A0A1H0E135</accession>
<reference evidence="2" key="1">
    <citation type="submission" date="2016-10" db="EMBL/GenBank/DDBJ databases">
        <authorList>
            <person name="Varghese N."/>
            <person name="Submissions S."/>
        </authorList>
    </citation>
    <scope>NUCLEOTIDE SEQUENCE [LARGE SCALE GENOMIC DNA]</scope>
    <source>
        <strain evidence="2">CGMCC 4.7042</strain>
    </source>
</reference>
<organism evidence="1 2">
    <name type="scientific">Streptomyces wuyuanensis</name>
    <dbReference type="NCBI Taxonomy" id="1196353"/>
    <lineage>
        <taxon>Bacteria</taxon>
        <taxon>Bacillati</taxon>
        <taxon>Actinomycetota</taxon>
        <taxon>Actinomycetes</taxon>
        <taxon>Kitasatosporales</taxon>
        <taxon>Streptomycetaceae</taxon>
        <taxon>Streptomyces</taxon>
    </lineage>
</organism>
<protein>
    <submittedName>
        <fullName evidence="1">Uncharacterized protein</fullName>
    </submittedName>
</protein>
<evidence type="ECO:0000313" key="2">
    <source>
        <dbReference type="Proteomes" id="UP000199063"/>
    </source>
</evidence>
<gene>
    <name evidence="1" type="ORF">SAMN05444921_13824</name>
</gene>
<sequence>MSRLLERLPDDDAVQVPAETAAALSGGGTLLIVEQVTAADPDDVDATLRHPRLE</sequence>
<dbReference type="AlphaFoldDB" id="A0A1H0E135"/>
<dbReference type="EMBL" id="FNHI01000038">
    <property type="protein sequence ID" value="SDN76085.1"/>
    <property type="molecule type" value="Genomic_DNA"/>
</dbReference>
<name>A0A1H0E135_9ACTN</name>
<dbReference type="RefSeq" id="WP_167746191.1">
    <property type="nucleotide sequence ID" value="NZ_FNHI01000038.1"/>
</dbReference>
<dbReference type="GeneID" id="96657178"/>
<dbReference type="Proteomes" id="UP000199063">
    <property type="component" value="Unassembled WGS sequence"/>
</dbReference>